<dbReference type="PANTHER" id="PTHR10885:SF0">
    <property type="entry name" value="ISOPENTENYL-DIPHOSPHATE DELTA-ISOMERASE"/>
    <property type="match status" value="1"/>
</dbReference>
<feature type="binding site" evidence="10">
    <location>
        <position position="124"/>
    </location>
    <ligand>
        <name>Mn(2+)</name>
        <dbReference type="ChEBI" id="CHEBI:29035"/>
    </ligand>
</feature>
<dbReference type="HAMAP" id="MF_00202">
    <property type="entry name" value="Idi"/>
    <property type="match status" value="1"/>
</dbReference>
<evidence type="ECO:0000256" key="11">
    <source>
        <dbReference type="PIRSR" id="PIRSR018427-1"/>
    </source>
</evidence>
<evidence type="ECO:0000256" key="7">
    <source>
        <dbReference type="ARBA" id="ARBA00023211"/>
    </source>
</evidence>
<feature type="binding site" evidence="10">
    <location>
        <position position="126"/>
    </location>
    <ligand>
        <name>Mn(2+)</name>
        <dbReference type="ChEBI" id="CHEBI:29035"/>
    </ligand>
</feature>
<feature type="binding site" evidence="10">
    <location>
        <position position="35"/>
    </location>
    <ligand>
        <name>Mn(2+)</name>
        <dbReference type="ChEBI" id="CHEBI:29035"/>
    </ligand>
</feature>
<dbReference type="Gene3D" id="3.90.79.10">
    <property type="entry name" value="Nucleoside Triphosphate Pyrophosphohydrolase"/>
    <property type="match status" value="1"/>
</dbReference>
<accession>A0A919P0K4</accession>
<comment type="function">
    <text evidence="10">Catalyzes the 1,3-allylic rearrangement of the homoallylic substrate isopentenyl (IPP) to its highly electrophilic allylic isomer, dimethylallyl diphosphate (DMAPP).</text>
</comment>
<reference evidence="13" key="1">
    <citation type="submission" date="2021-01" db="EMBL/GenBank/DDBJ databases">
        <title>Whole genome shotgun sequence of Cellulomonas chitinilytica NBRC 110799.</title>
        <authorList>
            <person name="Komaki H."/>
            <person name="Tamura T."/>
        </authorList>
    </citation>
    <scope>NUCLEOTIDE SEQUENCE</scope>
    <source>
        <strain evidence="13">NBRC 110799</strain>
    </source>
</reference>
<evidence type="ECO:0000256" key="9">
    <source>
        <dbReference type="ARBA" id="ARBA00023235"/>
    </source>
</evidence>
<dbReference type="PIRSF" id="PIRSF018427">
    <property type="entry name" value="Isopntndiph_ism"/>
    <property type="match status" value="1"/>
</dbReference>
<evidence type="ECO:0000313" key="13">
    <source>
        <dbReference type="EMBL" id="GIG20455.1"/>
    </source>
</evidence>
<sequence length="191" mass="20860">MAPEHVTTEQDPDDLVVLLDDQGRPCGTAPRPTVHTTTTPLHLAFSCYLFSAAGQLLVTRRALSKATWPGVWTNSFCGHPRPGEDLTDAIARHARHELGLRVDDVEVLLPDFRYRATDAGGVVENEVCPVWFATTDAEPTPNPDEVAEVRWVETVDLGRAVAATPWAFSPWMVEQVRGLAEIGAPGLTRPS</sequence>
<evidence type="ECO:0000256" key="6">
    <source>
        <dbReference type="ARBA" id="ARBA00022842"/>
    </source>
</evidence>
<keyword evidence="6 10" id="KW-0460">Magnesium</keyword>
<dbReference type="SUPFAM" id="SSF55811">
    <property type="entry name" value="Nudix"/>
    <property type="match status" value="1"/>
</dbReference>
<dbReference type="FunFam" id="3.90.79.10:FF:000009">
    <property type="entry name" value="Isopentenyl-diphosphate Delta-isomerase"/>
    <property type="match status" value="1"/>
</dbReference>
<dbReference type="NCBIfam" id="TIGR02150">
    <property type="entry name" value="IPP_isom_1"/>
    <property type="match status" value="1"/>
</dbReference>
<dbReference type="AlphaFoldDB" id="A0A919P0K4"/>
<comment type="pathway">
    <text evidence="1 10">Isoprenoid biosynthesis; dimethylallyl diphosphate biosynthesis; dimethylallyl diphosphate from isopentenyl diphosphate: step 1/1.</text>
</comment>
<dbReference type="Proteomes" id="UP000632740">
    <property type="component" value="Unassembled WGS sequence"/>
</dbReference>
<dbReference type="GO" id="GO:0005737">
    <property type="term" value="C:cytoplasm"/>
    <property type="evidence" value="ECO:0007669"/>
    <property type="project" value="UniProtKB-SubCell"/>
</dbReference>
<comment type="cofactor">
    <cofactor evidence="10">
        <name>Mg(2+)</name>
        <dbReference type="ChEBI" id="CHEBI:18420"/>
    </cofactor>
    <text evidence="10">Binds 1 Mg(2+) ion per subunit. The magnesium ion binds only when substrate is bound.</text>
</comment>
<comment type="similarity">
    <text evidence="2 10">Belongs to the IPP isomerase type 1 family.</text>
</comment>
<dbReference type="InterPro" id="IPR011876">
    <property type="entry name" value="IsopentenylPP_isomerase_typ1"/>
</dbReference>
<dbReference type="PROSITE" id="PS51462">
    <property type="entry name" value="NUDIX"/>
    <property type="match status" value="1"/>
</dbReference>
<dbReference type="GO" id="GO:0050992">
    <property type="term" value="P:dimethylallyl diphosphate biosynthetic process"/>
    <property type="evidence" value="ECO:0007669"/>
    <property type="project" value="UniProtKB-UniRule"/>
</dbReference>
<feature type="binding site" evidence="10">
    <location>
        <position position="97"/>
    </location>
    <ligand>
        <name>Mg(2+)</name>
        <dbReference type="ChEBI" id="CHEBI:18420"/>
    </ligand>
</feature>
<evidence type="ECO:0000256" key="5">
    <source>
        <dbReference type="ARBA" id="ARBA00022723"/>
    </source>
</evidence>
<dbReference type="CDD" id="cd02885">
    <property type="entry name" value="NUDIX_IPP_Isomerase"/>
    <property type="match status" value="1"/>
</dbReference>
<evidence type="ECO:0000256" key="4">
    <source>
        <dbReference type="ARBA" id="ARBA00022490"/>
    </source>
</evidence>
<keyword evidence="9 10" id="KW-0413">Isomerase</keyword>
<gene>
    <name evidence="10 13" type="primary">idi</name>
    <name evidence="13" type="ORF">Cch01nite_11790</name>
</gene>
<comment type="caution">
    <text evidence="13">The sequence shown here is derived from an EMBL/GenBank/DDBJ whole genome shotgun (WGS) entry which is preliminary data.</text>
</comment>
<keyword evidence="14" id="KW-1185">Reference proteome</keyword>
<keyword evidence="4 10" id="KW-0963">Cytoplasm</keyword>
<dbReference type="InterPro" id="IPR056375">
    <property type="entry name" value="Idi_bact"/>
</dbReference>
<keyword evidence="5 10" id="KW-0479">Metal-binding</keyword>
<evidence type="ECO:0000313" key="14">
    <source>
        <dbReference type="Proteomes" id="UP000632740"/>
    </source>
</evidence>
<protein>
    <recommendedName>
        <fullName evidence="3 10">Isopentenyl-diphosphate Delta-isomerase</fullName>
        <shortName evidence="10">IPP isomerase</shortName>
        <ecNumber evidence="3 10">5.3.3.2</ecNumber>
    </recommendedName>
    <alternativeName>
        <fullName evidence="10">IPP:DMAPP isomerase</fullName>
    </alternativeName>
    <alternativeName>
        <fullName evidence="10">Isopentenyl pyrophosphate isomerase</fullName>
    </alternativeName>
</protein>
<comment type="subcellular location">
    <subcellularLocation>
        <location evidence="10">Cytoplasm</location>
    </subcellularLocation>
</comment>
<dbReference type="InterPro" id="IPR015797">
    <property type="entry name" value="NUDIX_hydrolase-like_dom_sf"/>
</dbReference>
<proteinExistence type="inferred from homology"/>
<evidence type="ECO:0000256" key="3">
    <source>
        <dbReference type="ARBA" id="ARBA00012057"/>
    </source>
</evidence>
<dbReference type="NCBIfam" id="NF002995">
    <property type="entry name" value="PRK03759.1"/>
    <property type="match status" value="1"/>
</dbReference>
<evidence type="ECO:0000256" key="10">
    <source>
        <dbReference type="HAMAP-Rule" id="MF_00202"/>
    </source>
</evidence>
<keyword evidence="7 10" id="KW-0464">Manganese</keyword>
<comment type="cofactor">
    <cofactor evidence="10">
        <name>Mn(2+)</name>
        <dbReference type="ChEBI" id="CHEBI:29035"/>
    </cofactor>
    <text evidence="10">Binds 1 Mn(2+) ion per subunit.</text>
</comment>
<feature type="binding site" evidence="10">
    <location>
        <position position="42"/>
    </location>
    <ligand>
        <name>Mn(2+)</name>
        <dbReference type="ChEBI" id="CHEBI:29035"/>
    </ligand>
</feature>
<dbReference type="EC" id="5.3.3.2" evidence="3 10"/>
<comment type="catalytic activity">
    <reaction evidence="10">
        <text>isopentenyl diphosphate = dimethylallyl diphosphate</text>
        <dbReference type="Rhea" id="RHEA:23284"/>
        <dbReference type="ChEBI" id="CHEBI:57623"/>
        <dbReference type="ChEBI" id="CHEBI:128769"/>
        <dbReference type="EC" id="5.3.3.2"/>
    </reaction>
</comment>
<feature type="domain" description="Nudix hydrolase" evidence="12">
    <location>
        <begin position="40"/>
        <end position="174"/>
    </location>
</feature>
<evidence type="ECO:0000256" key="8">
    <source>
        <dbReference type="ARBA" id="ARBA00023229"/>
    </source>
</evidence>
<dbReference type="GO" id="GO:0004452">
    <property type="term" value="F:isopentenyl-diphosphate delta-isomerase activity"/>
    <property type="evidence" value="ECO:0007669"/>
    <property type="project" value="UniProtKB-UniRule"/>
</dbReference>
<organism evidence="13 14">
    <name type="scientific">Cellulomonas chitinilytica</name>
    <dbReference type="NCBI Taxonomy" id="398759"/>
    <lineage>
        <taxon>Bacteria</taxon>
        <taxon>Bacillati</taxon>
        <taxon>Actinomycetota</taxon>
        <taxon>Actinomycetes</taxon>
        <taxon>Micrococcales</taxon>
        <taxon>Cellulomonadaceae</taxon>
        <taxon>Cellulomonas</taxon>
    </lineage>
</organism>
<evidence type="ECO:0000259" key="12">
    <source>
        <dbReference type="PROSITE" id="PS51462"/>
    </source>
</evidence>
<keyword evidence="8 10" id="KW-0414">Isoprene biosynthesis</keyword>
<dbReference type="GO" id="GO:0008299">
    <property type="term" value="P:isoprenoid biosynthetic process"/>
    <property type="evidence" value="ECO:0007669"/>
    <property type="project" value="UniProtKB-UniRule"/>
</dbReference>
<dbReference type="InterPro" id="IPR000086">
    <property type="entry name" value="NUDIX_hydrolase_dom"/>
</dbReference>
<dbReference type="EMBL" id="BONK01000003">
    <property type="protein sequence ID" value="GIG20455.1"/>
    <property type="molecule type" value="Genomic_DNA"/>
</dbReference>
<evidence type="ECO:0000256" key="2">
    <source>
        <dbReference type="ARBA" id="ARBA00007579"/>
    </source>
</evidence>
<dbReference type="Pfam" id="PF00293">
    <property type="entry name" value="NUDIX"/>
    <property type="match status" value="1"/>
</dbReference>
<feature type="binding site" evidence="10">
    <location>
        <position position="79"/>
    </location>
    <ligand>
        <name>Mn(2+)</name>
        <dbReference type="ChEBI" id="CHEBI:29035"/>
    </ligand>
</feature>
<dbReference type="GO" id="GO:0046872">
    <property type="term" value="F:metal ion binding"/>
    <property type="evidence" value="ECO:0007669"/>
    <property type="project" value="UniProtKB-KW"/>
</dbReference>
<name>A0A919P0K4_9CELL</name>
<feature type="active site" evidence="10 11">
    <location>
        <position position="77"/>
    </location>
</feature>
<dbReference type="RefSeq" id="WP_203749853.1">
    <property type="nucleotide sequence ID" value="NZ_BONK01000003.1"/>
</dbReference>
<feature type="active site" evidence="10 11">
    <location>
        <position position="126"/>
    </location>
</feature>
<evidence type="ECO:0000256" key="1">
    <source>
        <dbReference type="ARBA" id="ARBA00004826"/>
    </source>
</evidence>
<dbReference type="PANTHER" id="PTHR10885">
    <property type="entry name" value="ISOPENTENYL-DIPHOSPHATE DELTA-ISOMERASE"/>
    <property type="match status" value="1"/>
</dbReference>